<keyword evidence="2" id="KW-1185">Reference proteome</keyword>
<reference evidence="1" key="1">
    <citation type="submission" date="2020-01" db="EMBL/GenBank/DDBJ databases">
        <title>Identification and distribution of gene clusters putatively required for synthesis of sphingolipid metabolism inhibitors in phylogenetically diverse species of the filamentous fungus Fusarium.</title>
        <authorList>
            <person name="Kim H.-S."/>
            <person name="Busman M."/>
            <person name="Brown D.W."/>
            <person name="Divon H."/>
            <person name="Uhlig S."/>
            <person name="Proctor R.H."/>
        </authorList>
    </citation>
    <scope>NUCLEOTIDE SEQUENCE</scope>
    <source>
        <strain evidence="1">NRRL 53441</strain>
    </source>
</reference>
<evidence type="ECO:0000313" key="2">
    <source>
        <dbReference type="Proteomes" id="UP000605986"/>
    </source>
</evidence>
<sequence>MRLLWLDSVKSSTQSSYDHIKLPLLSQTPKSPDPILDVINLFARTFATRLILHNLATLRPSLFINFPLLLDRLAYARSLSAVAFLVYDRLFRNASTPFRTAQLDEPELDMVPFYQNPRVLFLQVSLSSTFTIGNLISLSN</sequence>
<proteinExistence type="predicted"/>
<dbReference type="EMBL" id="JAADJG010000068">
    <property type="protein sequence ID" value="KAF4456125.1"/>
    <property type="molecule type" value="Genomic_DNA"/>
</dbReference>
<comment type="caution">
    <text evidence="1">The sequence shown here is derived from an EMBL/GenBank/DDBJ whole genome shotgun (WGS) entry which is preliminary data.</text>
</comment>
<accession>A0A8H4KTY7</accession>
<gene>
    <name evidence="1" type="ORF">F53441_1680</name>
</gene>
<name>A0A8H4KTY7_9HYPO</name>
<protein>
    <submittedName>
        <fullName evidence="1">Uncharacterized protein</fullName>
    </submittedName>
</protein>
<dbReference type="AlphaFoldDB" id="A0A8H4KTY7"/>
<evidence type="ECO:0000313" key="1">
    <source>
        <dbReference type="EMBL" id="KAF4456125.1"/>
    </source>
</evidence>
<dbReference type="Proteomes" id="UP000605986">
    <property type="component" value="Unassembled WGS sequence"/>
</dbReference>
<organism evidence="1 2">
    <name type="scientific">Fusarium austroafricanum</name>
    <dbReference type="NCBI Taxonomy" id="2364996"/>
    <lineage>
        <taxon>Eukaryota</taxon>
        <taxon>Fungi</taxon>
        <taxon>Dikarya</taxon>
        <taxon>Ascomycota</taxon>
        <taxon>Pezizomycotina</taxon>
        <taxon>Sordariomycetes</taxon>
        <taxon>Hypocreomycetidae</taxon>
        <taxon>Hypocreales</taxon>
        <taxon>Nectriaceae</taxon>
        <taxon>Fusarium</taxon>
        <taxon>Fusarium concolor species complex</taxon>
    </lineage>
</organism>